<evidence type="ECO:0000256" key="1">
    <source>
        <dbReference type="SAM" id="MobiDB-lite"/>
    </source>
</evidence>
<reference evidence="2" key="1">
    <citation type="journal article" date="2020" name="Stud. Mycol.">
        <title>101 Dothideomycetes genomes: a test case for predicting lifestyles and emergence of pathogens.</title>
        <authorList>
            <person name="Haridas S."/>
            <person name="Albert R."/>
            <person name="Binder M."/>
            <person name="Bloem J."/>
            <person name="Labutti K."/>
            <person name="Salamov A."/>
            <person name="Andreopoulos B."/>
            <person name="Baker S."/>
            <person name="Barry K."/>
            <person name="Bills G."/>
            <person name="Bluhm B."/>
            <person name="Cannon C."/>
            <person name="Castanera R."/>
            <person name="Culley D."/>
            <person name="Daum C."/>
            <person name="Ezra D."/>
            <person name="Gonzalez J."/>
            <person name="Henrissat B."/>
            <person name="Kuo A."/>
            <person name="Liang C."/>
            <person name="Lipzen A."/>
            <person name="Lutzoni F."/>
            <person name="Magnuson J."/>
            <person name="Mondo S."/>
            <person name="Nolan M."/>
            <person name="Ohm R."/>
            <person name="Pangilinan J."/>
            <person name="Park H.-J."/>
            <person name="Ramirez L."/>
            <person name="Alfaro M."/>
            <person name="Sun H."/>
            <person name="Tritt A."/>
            <person name="Yoshinaga Y."/>
            <person name="Zwiers L.-H."/>
            <person name="Turgeon B."/>
            <person name="Goodwin S."/>
            <person name="Spatafora J."/>
            <person name="Crous P."/>
            <person name="Grigoriev I."/>
        </authorList>
    </citation>
    <scope>NUCLEOTIDE SEQUENCE</scope>
    <source>
        <strain evidence="2">CBS 183.55</strain>
    </source>
</reference>
<name>A0A6A5RN16_9PLEO</name>
<accession>A0A6A5RN16</accession>
<feature type="region of interest" description="Disordered" evidence="1">
    <location>
        <begin position="1"/>
        <end position="27"/>
    </location>
</feature>
<evidence type="ECO:0000313" key="3">
    <source>
        <dbReference type="Proteomes" id="UP000800082"/>
    </source>
</evidence>
<dbReference type="Proteomes" id="UP000800082">
    <property type="component" value="Unassembled WGS sequence"/>
</dbReference>
<dbReference type="GeneID" id="54345310"/>
<protein>
    <submittedName>
        <fullName evidence="2">Uncharacterized protein</fullName>
    </submittedName>
</protein>
<gene>
    <name evidence="2" type="ORF">M421DRAFT_160111</name>
</gene>
<feature type="compositionally biased region" description="Basic residues" evidence="1">
    <location>
        <begin position="16"/>
        <end position="27"/>
    </location>
</feature>
<organism evidence="2 3">
    <name type="scientific">Didymella exigua CBS 183.55</name>
    <dbReference type="NCBI Taxonomy" id="1150837"/>
    <lineage>
        <taxon>Eukaryota</taxon>
        <taxon>Fungi</taxon>
        <taxon>Dikarya</taxon>
        <taxon>Ascomycota</taxon>
        <taxon>Pezizomycotina</taxon>
        <taxon>Dothideomycetes</taxon>
        <taxon>Pleosporomycetidae</taxon>
        <taxon>Pleosporales</taxon>
        <taxon>Pleosporineae</taxon>
        <taxon>Didymellaceae</taxon>
        <taxon>Didymella</taxon>
    </lineage>
</organism>
<dbReference type="AlphaFoldDB" id="A0A6A5RN16"/>
<proteinExistence type="predicted"/>
<dbReference type="EMBL" id="ML978969">
    <property type="protein sequence ID" value="KAF1928404.1"/>
    <property type="molecule type" value="Genomic_DNA"/>
</dbReference>
<evidence type="ECO:0000313" key="2">
    <source>
        <dbReference type="EMBL" id="KAF1928404.1"/>
    </source>
</evidence>
<keyword evidence="3" id="KW-1185">Reference proteome</keyword>
<sequence>MSVREHGAGGRCTVPGHRRRRLRARRPRRRRTFPAQSIFTMSVSLHRLGRAAFVLQRFHRGRHVCTAALLKLNIHIGLAGCHCSLQYFKGSAARLEDILRFGVALALYSVRSAPRAEMQLHACYVCRKRG</sequence>
<dbReference type="RefSeq" id="XP_033448656.1">
    <property type="nucleotide sequence ID" value="XM_033587664.1"/>
</dbReference>